<evidence type="ECO:0000259" key="20">
    <source>
        <dbReference type="PROSITE" id="PS50989"/>
    </source>
</evidence>
<dbReference type="InParanoid" id="A0A2R5GG45"/>
<evidence type="ECO:0000256" key="1">
    <source>
        <dbReference type="ARBA" id="ARBA00001953"/>
    </source>
</evidence>
<keyword evidence="9" id="KW-0275">Fatty acid biosynthesis</keyword>
<dbReference type="InterPro" id="IPR000089">
    <property type="entry name" value="Biotin_lipoyl"/>
</dbReference>
<evidence type="ECO:0000313" key="22">
    <source>
        <dbReference type="Proteomes" id="UP000241890"/>
    </source>
</evidence>
<name>A0A2R5GG45_9STRA</name>
<evidence type="ECO:0000256" key="13">
    <source>
        <dbReference type="ARBA" id="ARBA00048600"/>
    </source>
</evidence>
<dbReference type="GO" id="GO:2001295">
    <property type="term" value="P:malonyl-CoA biosynthetic process"/>
    <property type="evidence" value="ECO:0007669"/>
    <property type="project" value="UniProtKB-UniPathway"/>
</dbReference>
<feature type="domain" description="ATP-grasp" evidence="17">
    <location>
        <begin position="183"/>
        <end position="377"/>
    </location>
</feature>
<evidence type="ECO:0000256" key="10">
    <source>
        <dbReference type="ARBA" id="ARBA00023267"/>
    </source>
</evidence>
<dbReference type="EMBL" id="BEYU01000067">
    <property type="protein sequence ID" value="GBG29850.1"/>
    <property type="molecule type" value="Genomic_DNA"/>
</dbReference>
<dbReference type="Pfam" id="PF00289">
    <property type="entry name" value="Biotin_carb_N"/>
    <property type="match status" value="1"/>
</dbReference>
<dbReference type="InterPro" id="IPR049076">
    <property type="entry name" value="ACCA"/>
</dbReference>
<dbReference type="PROSITE" id="PS00188">
    <property type="entry name" value="BIOTIN"/>
    <property type="match status" value="1"/>
</dbReference>
<dbReference type="Pfam" id="PF00364">
    <property type="entry name" value="Biotin_lipoyl"/>
    <property type="match status" value="1"/>
</dbReference>
<dbReference type="InterPro" id="IPR029045">
    <property type="entry name" value="ClpP/crotonase-like_dom_sf"/>
</dbReference>
<dbReference type="FunFam" id="3.90.226.10:FF:000010">
    <property type="entry name" value="acetyl-CoA carboxylase isoform X2"/>
    <property type="match status" value="1"/>
</dbReference>
<gene>
    <name evidence="21" type="ORF">FCC1311_012561</name>
</gene>
<comment type="catalytic activity">
    <reaction evidence="13">
        <text>N(6)-biotinyl-L-lysyl-[protein] + hydrogencarbonate + ATP = N(6)-carboxybiotinyl-L-lysyl-[protein] + ADP + phosphate + H(+)</text>
        <dbReference type="Rhea" id="RHEA:13501"/>
        <dbReference type="Rhea" id="RHEA-COMP:10505"/>
        <dbReference type="Rhea" id="RHEA-COMP:10506"/>
        <dbReference type="ChEBI" id="CHEBI:15378"/>
        <dbReference type="ChEBI" id="CHEBI:17544"/>
        <dbReference type="ChEBI" id="CHEBI:30616"/>
        <dbReference type="ChEBI" id="CHEBI:43474"/>
        <dbReference type="ChEBI" id="CHEBI:83144"/>
        <dbReference type="ChEBI" id="CHEBI:83145"/>
        <dbReference type="ChEBI" id="CHEBI:456216"/>
        <dbReference type="EC" id="6.3.4.14"/>
    </reaction>
</comment>
<evidence type="ECO:0000259" key="19">
    <source>
        <dbReference type="PROSITE" id="PS50980"/>
    </source>
</evidence>
<dbReference type="PANTHER" id="PTHR45728:SF3">
    <property type="entry name" value="ACETYL-COA CARBOXYLASE"/>
    <property type="match status" value="1"/>
</dbReference>
<dbReference type="PROSITE" id="PS00867">
    <property type="entry name" value="CPSASE_2"/>
    <property type="match status" value="1"/>
</dbReference>
<dbReference type="GO" id="GO:0003989">
    <property type="term" value="F:acetyl-CoA carboxylase activity"/>
    <property type="evidence" value="ECO:0007669"/>
    <property type="project" value="UniProtKB-EC"/>
</dbReference>
<dbReference type="SUPFAM" id="SSF51230">
    <property type="entry name" value="Single hybrid motif"/>
    <property type="match status" value="1"/>
</dbReference>
<keyword evidence="3" id="KW-0444">Lipid biosynthesis</keyword>
<feature type="region of interest" description="Disordered" evidence="15">
    <location>
        <begin position="1545"/>
        <end position="1566"/>
    </location>
</feature>
<dbReference type="InterPro" id="IPR011053">
    <property type="entry name" value="Single_hybrid_motif"/>
</dbReference>
<dbReference type="GO" id="GO:0004075">
    <property type="term" value="F:biotin carboxylase activity"/>
    <property type="evidence" value="ECO:0007669"/>
    <property type="project" value="UniProtKB-EC"/>
</dbReference>
<dbReference type="UniPathway" id="UPA00655">
    <property type="reaction ID" value="UER00711"/>
</dbReference>
<evidence type="ECO:0000256" key="11">
    <source>
        <dbReference type="ARBA" id="ARBA00023268"/>
    </source>
</evidence>
<dbReference type="PROSITE" id="PS50975">
    <property type="entry name" value="ATP_GRASP"/>
    <property type="match status" value="1"/>
</dbReference>
<dbReference type="Pfam" id="PF02785">
    <property type="entry name" value="Biotin_carb_C"/>
    <property type="match status" value="1"/>
</dbReference>
<dbReference type="SUPFAM" id="SSF52096">
    <property type="entry name" value="ClpP/crotonase"/>
    <property type="match status" value="2"/>
</dbReference>
<proteinExistence type="predicted"/>
<dbReference type="InterPro" id="IPR011761">
    <property type="entry name" value="ATP-grasp"/>
</dbReference>
<evidence type="ECO:0000259" key="18">
    <source>
        <dbReference type="PROSITE" id="PS50979"/>
    </source>
</evidence>
<feature type="domain" description="CoA carboxyltransferase C-terminal" evidence="20">
    <location>
        <begin position="1921"/>
        <end position="2237"/>
    </location>
</feature>
<keyword evidence="7 14" id="KW-0067">ATP-binding</keyword>
<evidence type="ECO:0000256" key="9">
    <source>
        <dbReference type="ARBA" id="ARBA00023160"/>
    </source>
</evidence>
<feature type="region of interest" description="Disordered" evidence="15">
    <location>
        <begin position="1136"/>
        <end position="1155"/>
    </location>
</feature>
<dbReference type="CDD" id="cd06850">
    <property type="entry name" value="biotinyl_domain"/>
    <property type="match status" value="1"/>
</dbReference>
<keyword evidence="4" id="KW-0436">Ligase</keyword>
<comment type="catalytic activity">
    <reaction evidence="12">
        <text>hydrogencarbonate + acetyl-CoA + ATP = malonyl-CoA + ADP + phosphate + H(+)</text>
        <dbReference type="Rhea" id="RHEA:11308"/>
        <dbReference type="ChEBI" id="CHEBI:15378"/>
        <dbReference type="ChEBI" id="CHEBI:17544"/>
        <dbReference type="ChEBI" id="CHEBI:30616"/>
        <dbReference type="ChEBI" id="CHEBI:43474"/>
        <dbReference type="ChEBI" id="CHEBI:57288"/>
        <dbReference type="ChEBI" id="CHEBI:57384"/>
        <dbReference type="ChEBI" id="CHEBI:456216"/>
        <dbReference type="EC" id="6.4.1.2"/>
    </reaction>
</comment>
<evidence type="ECO:0000256" key="5">
    <source>
        <dbReference type="ARBA" id="ARBA00022741"/>
    </source>
</evidence>
<dbReference type="SUPFAM" id="SSF52440">
    <property type="entry name" value="PreATP-grasp domain"/>
    <property type="match status" value="1"/>
</dbReference>
<feature type="domain" description="CoA carboxyltransferase N-terminal" evidence="19">
    <location>
        <begin position="1563"/>
        <end position="1915"/>
    </location>
</feature>
<dbReference type="Pfam" id="PF21385">
    <property type="entry name" value="ACCA_BT"/>
    <property type="match status" value="1"/>
</dbReference>
<evidence type="ECO:0000256" key="6">
    <source>
        <dbReference type="ARBA" id="ARBA00022832"/>
    </source>
</evidence>
<dbReference type="PROSITE" id="PS50968">
    <property type="entry name" value="BIOTINYL_LIPOYL"/>
    <property type="match status" value="1"/>
</dbReference>
<evidence type="ECO:0000313" key="21">
    <source>
        <dbReference type="EMBL" id="GBG29850.1"/>
    </source>
</evidence>
<evidence type="ECO:0000256" key="14">
    <source>
        <dbReference type="PROSITE-ProRule" id="PRU00409"/>
    </source>
</evidence>
<dbReference type="PROSITE" id="PS50989">
    <property type="entry name" value="COA_CT_CTER"/>
    <property type="match status" value="1"/>
</dbReference>
<accession>A0A2R5GG45</accession>
<dbReference type="Proteomes" id="UP000241890">
    <property type="component" value="Unassembled WGS sequence"/>
</dbReference>
<dbReference type="OrthoDB" id="14612at2759"/>
<dbReference type="InterPro" id="IPR016185">
    <property type="entry name" value="PreATP-grasp_dom_sf"/>
</dbReference>
<dbReference type="SUPFAM" id="SSF56059">
    <property type="entry name" value="Glutathione synthetase ATP-binding domain-like"/>
    <property type="match status" value="1"/>
</dbReference>
<dbReference type="InterPro" id="IPR005482">
    <property type="entry name" value="Biotin_COase_C"/>
</dbReference>
<dbReference type="Gene3D" id="3.40.50.20">
    <property type="match status" value="1"/>
</dbReference>
<dbReference type="InterPro" id="IPR013537">
    <property type="entry name" value="AcCoA_COase_cen"/>
</dbReference>
<keyword evidence="6" id="KW-0276">Fatty acid metabolism</keyword>
<dbReference type="FunFam" id="3.30.1490.20:FF:000003">
    <property type="entry name" value="acetyl-CoA carboxylase isoform X1"/>
    <property type="match status" value="1"/>
</dbReference>
<dbReference type="Gene3D" id="3.30.1490.20">
    <property type="entry name" value="ATP-grasp fold, A domain"/>
    <property type="match status" value="1"/>
</dbReference>
<keyword evidence="10" id="KW-0092">Biotin</keyword>
<keyword evidence="8" id="KW-0443">Lipid metabolism</keyword>
<dbReference type="InterPro" id="IPR005481">
    <property type="entry name" value="BC-like_N"/>
</dbReference>
<dbReference type="GO" id="GO:0006633">
    <property type="term" value="P:fatty acid biosynthetic process"/>
    <property type="evidence" value="ECO:0007669"/>
    <property type="project" value="UniProtKB-KW"/>
</dbReference>
<evidence type="ECO:0000259" key="16">
    <source>
        <dbReference type="PROSITE" id="PS50968"/>
    </source>
</evidence>
<dbReference type="SMART" id="SM00878">
    <property type="entry name" value="Biotin_carb_C"/>
    <property type="match status" value="1"/>
</dbReference>
<evidence type="ECO:0000256" key="12">
    <source>
        <dbReference type="ARBA" id="ARBA00048065"/>
    </source>
</evidence>
<dbReference type="Pfam" id="PF08326">
    <property type="entry name" value="ACC_central"/>
    <property type="match status" value="1"/>
</dbReference>
<dbReference type="SUPFAM" id="SSF51246">
    <property type="entry name" value="Rudiment single hybrid motif"/>
    <property type="match status" value="1"/>
</dbReference>
<dbReference type="Gene3D" id="2.40.50.100">
    <property type="match status" value="1"/>
</dbReference>
<dbReference type="InterPro" id="IPR011054">
    <property type="entry name" value="Rudment_hybrid_motif"/>
</dbReference>
<comment type="pathway">
    <text evidence="2">Lipid metabolism; malonyl-CoA biosynthesis; malonyl-CoA from acetyl-CoA: step 1/1.</text>
</comment>
<dbReference type="InterPro" id="IPR011763">
    <property type="entry name" value="COA_CT_C"/>
</dbReference>
<comment type="cofactor">
    <cofactor evidence="1">
        <name>biotin</name>
        <dbReference type="ChEBI" id="CHEBI:57586"/>
    </cofactor>
</comment>
<dbReference type="InterPro" id="IPR001882">
    <property type="entry name" value="Biotin_BS"/>
</dbReference>
<dbReference type="Pfam" id="PF01039">
    <property type="entry name" value="Carboxyl_trans"/>
    <property type="match status" value="1"/>
</dbReference>
<evidence type="ECO:0000256" key="7">
    <source>
        <dbReference type="ARBA" id="ARBA00022840"/>
    </source>
</evidence>
<dbReference type="InterPro" id="IPR034733">
    <property type="entry name" value="AcCoA_carboxyl_beta"/>
</dbReference>
<dbReference type="PROSITE" id="PS50979">
    <property type="entry name" value="BC"/>
    <property type="match status" value="1"/>
</dbReference>
<dbReference type="Gene3D" id="3.90.226.10">
    <property type="entry name" value="2-enoyl-CoA Hydratase, Chain A, domain 1"/>
    <property type="match status" value="2"/>
</dbReference>
<dbReference type="PROSITE" id="PS50980">
    <property type="entry name" value="COA_CT_NTER"/>
    <property type="match status" value="1"/>
</dbReference>
<evidence type="ECO:0000256" key="3">
    <source>
        <dbReference type="ARBA" id="ARBA00022516"/>
    </source>
</evidence>
<dbReference type="Pfam" id="PF02786">
    <property type="entry name" value="CPSase_L_D2"/>
    <property type="match status" value="1"/>
</dbReference>
<dbReference type="InterPro" id="IPR013815">
    <property type="entry name" value="ATP_grasp_subdomain_1"/>
</dbReference>
<dbReference type="FunFam" id="2.40.50.100:FF:000005">
    <property type="entry name" value="Acetyl-CoA carboxylase 1"/>
    <property type="match status" value="1"/>
</dbReference>
<keyword evidence="11" id="KW-0511">Multifunctional enzyme</keyword>
<evidence type="ECO:0000256" key="8">
    <source>
        <dbReference type="ARBA" id="ARBA00023098"/>
    </source>
</evidence>
<comment type="caution">
    <text evidence="21">The sequence shown here is derived from an EMBL/GenBank/DDBJ whole genome shotgun (WGS) entry which is preliminary data.</text>
</comment>
<evidence type="ECO:0000256" key="15">
    <source>
        <dbReference type="SAM" id="MobiDB-lite"/>
    </source>
</evidence>
<evidence type="ECO:0000256" key="2">
    <source>
        <dbReference type="ARBA" id="ARBA00004956"/>
    </source>
</evidence>
<sequence>MMQNESIPGGAQDAKLRTFENMEEYVKSQGGKRVIKKVLAANNGMAVAKLLKSIRSFCYSTFGRENEIEVICMATPEDLGANAEYIRAADQVVHVPGGSNVNNYNNVSLIVEIAQQYKVDAVWAGWGHASENPVLPATLAELGIVFVGPPAGPMNALGDKIMSSIVAQSCGCPMIAWNGSDIRVNYKEDGGVSDEIFDSANVQTVEDAKKQVEKIGVPVMIKASEGGGGKGIRLVDDYSKVEACFRQVQSEVPGSPIFIMRLAERARHLEVQLLADEYGNAIALSGRDCSVQRRHQKILEEGPPVAAKPEVWKQMEHAAVKLAKEVGYVNAGTVEYLYDDNDNFFFLELNPRLQVEHPVTEMITGTNVPAAQLQVAMGIPLNRIPDVRRFYGCDDLFADEPIDFDGEYADEPTTTSITRGHTIAARITAENPFNGFQPTIGQISEINFRSYRNVWGYFSVDSYGRVHEFADSQIGHVFAWGETREEARRSLAMALHDLSIRGEIRTTIEYLKDLIESEDYVNNKFNTAWLDARIKSNIAVSKMDPLTIALVGGVCTAHREIAARGADYMSMLERGQLPPVPLLDQAHAFELIYEGVKYKLNGCHTGENTYRLYCNGSHVDAELRCLADGGFLVLIGGRSHVAYVKEDVGAQRYTIDGQTCLFEDEYDPTQMRAQMGGKLLRYLVEDGASLEKGDGFAEIEVMKMNMTLSALEAGTITLHKPEGAVMEPGDMICTMELKDPSKVQKAKLFEGTFPALGEPWPQTLRNMPHHTLERAQRRLEAVMAGFAIENEVTVEALKSLRDALHSPLLPVLEIEGIVSRTKHALPKALLSKVESLCRELRSKEEPSLDDSAAFAAAVLSAAQEHPPAQVGEILSVAESYKDGLSILYARILGKLIASFVEVEAKFAELENSDAADKDDVLQELRTQNAGDLPKVQRFALAHHSRKPRDTLVLAILEELDTLQRGTETRSASPKLRSECANIMHEVAALQGIKTTDVALEARQSLIEMEHSYEDQLKSVTDKLKRVMQGDESAREELVQSTEPVLAYLMDIVSRFNENPADLRQAALRVYVSRVYAAYKVVDASTSELTKNNLACDFTFFSEATDSVQVGGGGSGLANVSSFEDLTKVLSNNGDFDFGATNESNRSDAETSSVGMDLDIGGAAESSAPASGLSGGKSMLARQGGDFKARSASVEGPASSTVPPYVNRKGKLLFFADMAELEENLASSIKDFAADTSSPTPLNVVHVIFGTLVDSETDVSAKLYEVVQKNKDVLSENLVRRITFAVVRSQYEEADRHVAIVAGHGGHFFTFRNSSGYEEDRLVRNIETPLAFQLDLERMSNFNIRMVPIGRSMSRSQAVHVYEATPKANAAGKVVGMRRFFVRALVRDAERVKLDVGTFDAYPGPERVFVQALRALESVQDDSKTKARKNHIFMNVLSDSATVDAAYVEGIIRTLHRRYAKRLISQNVEEFEIRVNAVLAEGAPSMPIRVIASNPTGFALNIDTYVEASDPSGSQDAMYYSISEGDGGLGGALAAMGLGAGEADVNAGSTDSTGSLHGKPLHTPYPVSDEFDERRARARAASTTFAYDFPDLFRKSLEFAWREHLSTTGTKENMPPRKSLVEAEELVLDDEFEAGDAVDPVNAPRLCRVERKAGRNPIGMVAWRFFMRTPQYPRGREVVVIANDITVKAGSFGTREDMLFDQASKYARLNGLPRLYIAANSGARIGMADEVKRAFQVKWINEADPTKGYEYIYVNEDTFNQLGPDGRKSLLAEKVEGTDHFRINAIVGESPDLGVENLRGSGTIAGETARAYEESFTLSYVSGRSVGIGAYLVRLGQRIVQKGKNAPILLTGYQALNSLMGREVYTSNLQLGGTKVMFANGVSHQSVRHDLEGVASMVKWLSYVPERRGAPLPLTALVSGDRIDRDVEVHPRDLGSDYDPRTLLTGLSKEDGSFLGGFFDKDSFTETLSGWARTVIAGRARLGKLPMGVIISEIRTVEARAPADPAAPESQELIWNQAGQVWFPDSSYKTAQAINDFNREGLPLMLFANWRGFSGGTRDMFDQIVKFGAYIVDALVAYKQPVFVYIPPFGELRGGAWVVVDETINPSMMEMYADTDARGGVLEPAGVVSIKYRAKDVLATAHRVDEKLKGMVEKLKAAAPDSAEAADLKKAIAEREKLLMPIFKQIAVHFGDLHDRPGRMQAKGVIRSVVPWSNSRRHFYNRLRRRLAELDAVAKIDEVVALSDDLGAPSSQPLEILESVFNASCDSSVPDWNNDKTVHEWLVSEQGQQAVSKHLAGIKADAISDKVTSLGMEDPKAILKGLMGVISKLRDEEREEERAALVNLLRKGSLLLN</sequence>
<evidence type="ECO:0000259" key="17">
    <source>
        <dbReference type="PROSITE" id="PS50975"/>
    </source>
</evidence>
<dbReference type="PROSITE" id="PS00866">
    <property type="entry name" value="CPSASE_1"/>
    <property type="match status" value="1"/>
</dbReference>
<organism evidence="21 22">
    <name type="scientific">Hondaea fermentalgiana</name>
    <dbReference type="NCBI Taxonomy" id="2315210"/>
    <lineage>
        <taxon>Eukaryota</taxon>
        <taxon>Sar</taxon>
        <taxon>Stramenopiles</taxon>
        <taxon>Bigyra</taxon>
        <taxon>Labyrinthulomycetes</taxon>
        <taxon>Thraustochytrida</taxon>
        <taxon>Thraustochytriidae</taxon>
        <taxon>Hondaea</taxon>
    </lineage>
</organism>
<dbReference type="InterPro" id="IPR049074">
    <property type="entry name" value="ACCA_BT"/>
</dbReference>
<keyword evidence="5 14" id="KW-0547">Nucleotide-binding</keyword>
<keyword evidence="22" id="KW-1185">Reference proteome</keyword>
<dbReference type="InterPro" id="IPR011764">
    <property type="entry name" value="Biotin_carboxylation_dom"/>
</dbReference>
<evidence type="ECO:0000256" key="4">
    <source>
        <dbReference type="ARBA" id="ARBA00022598"/>
    </source>
</evidence>
<feature type="domain" description="Lipoyl-binding" evidence="16">
    <location>
        <begin position="662"/>
        <end position="736"/>
    </location>
</feature>
<dbReference type="Gene3D" id="2.40.460.10">
    <property type="entry name" value="Biotin dependent carboxylase carboxyltransferase"/>
    <property type="match status" value="1"/>
</dbReference>
<reference evidence="21 22" key="1">
    <citation type="submission" date="2017-12" db="EMBL/GenBank/DDBJ databases">
        <title>Sequencing, de novo assembly and annotation of complete genome of a new Thraustochytrid species, strain FCC1311.</title>
        <authorList>
            <person name="Sedici K."/>
            <person name="Godart F."/>
            <person name="Aiese Cigliano R."/>
            <person name="Sanseverino W."/>
            <person name="Barakat M."/>
            <person name="Ortet P."/>
            <person name="Marechal E."/>
            <person name="Cagnac O."/>
            <person name="Amato A."/>
        </authorList>
    </citation>
    <scope>NUCLEOTIDE SEQUENCE [LARGE SCALE GENOMIC DNA]</scope>
</reference>
<dbReference type="InterPro" id="IPR005479">
    <property type="entry name" value="CPAse_ATP-bd"/>
</dbReference>
<dbReference type="FunCoup" id="A0A2R5GG45">
    <property type="interactions" value="72"/>
</dbReference>
<dbReference type="PANTHER" id="PTHR45728">
    <property type="entry name" value="ACETYL-COA CARBOXYLASE, ISOFORM A"/>
    <property type="match status" value="1"/>
</dbReference>
<feature type="domain" description="Biotin carboxylation" evidence="18">
    <location>
        <begin position="34"/>
        <end position="535"/>
    </location>
</feature>
<dbReference type="InterPro" id="IPR011762">
    <property type="entry name" value="COA_CT_N"/>
</dbReference>
<dbReference type="Gene3D" id="3.30.470.20">
    <property type="entry name" value="ATP-grasp fold, B domain"/>
    <property type="match status" value="1"/>
</dbReference>
<dbReference type="GO" id="GO:0046872">
    <property type="term" value="F:metal ion binding"/>
    <property type="evidence" value="ECO:0007669"/>
    <property type="project" value="InterPro"/>
</dbReference>
<dbReference type="GO" id="GO:0005524">
    <property type="term" value="F:ATP binding"/>
    <property type="evidence" value="ECO:0007669"/>
    <property type="project" value="UniProtKB-UniRule"/>
</dbReference>
<protein>
    <submittedName>
        <fullName evidence="21">Acetyl-CoA carboxylase</fullName>
    </submittedName>
</protein>
<dbReference type="Gene3D" id="3.90.1770.10">
    <property type="entry name" value="PreATP-grasp domain"/>
    <property type="match status" value="1"/>
</dbReference>